<proteinExistence type="predicted"/>
<dbReference type="InParanoid" id="A0A3B5QL23"/>
<dbReference type="Ensembl" id="ENSXMAT00000024301.1">
    <property type="protein sequence ID" value="ENSXMAP00000031663.1"/>
    <property type="gene ID" value="ENSXMAG00000022727.1"/>
</dbReference>
<reference evidence="3" key="1">
    <citation type="submission" date="2012-01" db="EMBL/GenBank/DDBJ databases">
        <authorList>
            <person name="Walter R."/>
            <person name="Schartl M."/>
            <person name="Warren W."/>
        </authorList>
    </citation>
    <scope>NUCLEOTIDE SEQUENCE [LARGE SCALE GENOMIC DNA]</scope>
    <source>
        <strain evidence="3">JP 163 A</strain>
    </source>
</reference>
<dbReference type="AlphaFoldDB" id="A0A3B5QL23"/>
<organism evidence="2 3">
    <name type="scientific">Xiphophorus maculatus</name>
    <name type="common">Southern platyfish</name>
    <name type="synonym">Platypoecilus maculatus</name>
    <dbReference type="NCBI Taxonomy" id="8083"/>
    <lineage>
        <taxon>Eukaryota</taxon>
        <taxon>Metazoa</taxon>
        <taxon>Chordata</taxon>
        <taxon>Craniata</taxon>
        <taxon>Vertebrata</taxon>
        <taxon>Euteleostomi</taxon>
        <taxon>Actinopterygii</taxon>
        <taxon>Neopterygii</taxon>
        <taxon>Teleostei</taxon>
        <taxon>Neoteleostei</taxon>
        <taxon>Acanthomorphata</taxon>
        <taxon>Ovalentaria</taxon>
        <taxon>Atherinomorphae</taxon>
        <taxon>Cyprinodontiformes</taxon>
        <taxon>Poeciliidae</taxon>
        <taxon>Poeciliinae</taxon>
        <taxon>Xiphophorus</taxon>
    </lineage>
</organism>
<dbReference type="Proteomes" id="UP000002852">
    <property type="component" value="Unassembled WGS sequence"/>
</dbReference>
<name>A0A3B5QL23_XIPMA</name>
<feature type="region of interest" description="Disordered" evidence="1">
    <location>
        <begin position="102"/>
        <end position="162"/>
    </location>
</feature>
<reference evidence="3" key="2">
    <citation type="journal article" date="2013" name="Nat. Genet.">
        <title>The genome of the platyfish, Xiphophorus maculatus, provides insights into evolutionary adaptation and several complex traits.</title>
        <authorList>
            <person name="Schartl M."/>
            <person name="Walter R.B."/>
            <person name="Shen Y."/>
            <person name="Garcia T."/>
            <person name="Catchen J."/>
            <person name="Amores A."/>
            <person name="Braasch I."/>
            <person name="Chalopin D."/>
            <person name="Volff J.N."/>
            <person name="Lesch K.P."/>
            <person name="Bisazza A."/>
            <person name="Minx P."/>
            <person name="Hillier L."/>
            <person name="Wilson R.K."/>
            <person name="Fuerstenberg S."/>
            <person name="Boore J."/>
            <person name="Searle S."/>
            <person name="Postlethwait J.H."/>
            <person name="Warren W.C."/>
        </authorList>
    </citation>
    <scope>NUCLEOTIDE SEQUENCE [LARGE SCALE GENOMIC DNA]</scope>
    <source>
        <strain evidence="3">JP 163 A</strain>
    </source>
</reference>
<accession>A0A3B5QL23</accession>
<protein>
    <submittedName>
        <fullName evidence="2">Uncharacterized protein</fullName>
    </submittedName>
</protein>
<feature type="compositionally biased region" description="Polar residues" evidence="1">
    <location>
        <begin position="129"/>
        <end position="155"/>
    </location>
</feature>
<evidence type="ECO:0000313" key="2">
    <source>
        <dbReference type="Ensembl" id="ENSXMAP00000031663.1"/>
    </source>
</evidence>
<sequence>FGAKLGACSWVWSDQEVTYKPLVFKSAHLLLNVTGPSQQAAPLISLINRTKTAKQMGPAEEPGLLSDPPSHAYVYAHMDFHAMQRKCHTNTSIWFQRSISRRKTNTVPAMPPPRPEKHNCTPRARGNTLPPTGNLTSNQKQQPHQTSLPENNQQPPVCFTDL</sequence>
<evidence type="ECO:0000256" key="1">
    <source>
        <dbReference type="SAM" id="MobiDB-lite"/>
    </source>
</evidence>
<evidence type="ECO:0000313" key="3">
    <source>
        <dbReference type="Proteomes" id="UP000002852"/>
    </source>
</evidence>
<reference evidence="2" key="3">
    <citation type="submission" date="2025-08" db="UniProtKB">
        <authorList>
            <consortium name="Ensembl"/>
        </authorList>
    </citation>
    <scope>IDENTIFICATION</scope>
    <source>
        <strain evidence="2">JP 163 A</strain>
    </source>
</reference>
<keyword evidence="3" id="KW-1185">Reference proteome</keyword>
<reference evidence="2" key="4">
    <citation type="submission" date="2025-09" db="UniProtKB">
        <authorList>
            <consortium name="Ensembl"/>
        </authorList>
    </citation>
    <scope>IDENTIFICATION</scope>
    <source>
        <strain evidence="2">JP 163 A</strain>
    </source>
</reference>